<dbReference type="Proteomes" id="UP000582213">
    <property type="component" value="Unassembled WGS sequence"/>
</dbReference>
<gene>
    <name evidence="6" type="ORF">D1869_04405</name>
    <name evidence="5" type="ORF">HNQ62_001918</name>
</gene>
<name>A0A650CF94_SULOH</name>
<reference evidence="5 8" key="2">
    <citation type="submission" date="2020-08" db="EMBL/GenBank/DDBJ databases">
        <title>Genomic Encyclopedia of Type Strains, Phase IV (KMG-IV): sequencing the most valuable type-strain genomes for metagenomic binning, comparative biology and taxonomic classification.</title>
        <authorList>
            <person name="Goeker M."/>
        </authorList>
    </citation>
    <scope>NUCLEOTIDE SEQUENCE [LARGE SCALE GENOMIC DNA]</scope>
    <source>
        <strain evidence="5 8">DSM 12421</strain>
    </source>
</reference>
<organism evidence="6 7">
    <name type="scientific">Sulfurisphaera ohwakuensis</name>
    <dbReference type="NCBI Taxonomy" id="69656"/>
    <lineage>
        <taxon>Archaea</taxon>
        <taxon>Thermoproteota</taxon>
        <taxon>Thermoprotei</taxon>
        <taxon>Sulfolobales</taxon>
        <taxon>Sulfolobaceae</taxon>
        <taxon>Sulfurisphaera</taxon>
    </lineage>
</organism>
<sequence length="232" mass="25933">MSKDELIIIENLKKIYKIKNVEFPALRGINLKIYNGEFLGIAGPSGSGKTTLLDMIGLLDSPTEGKIIIDKKDVTKFDEDKRAIFRRKNIGFVFQSYNLISYLTVLENVELALAAAGYPVSKRKAKAEEILSMIPGMLELKNKKPNELSAGQQQRVAIARALANDPKILIADEPTANLDSKTGEAIVELLRKLNEEKGVTIVMATHDPMMMKYVDRIVYIRDGLIEKEVIQK</sequence>
<dbReference type="GO" id="GO:0016887">
    <property type="term" value="F:ATP hydrolysis activity"/>
    <property type="evidence" value="ECO:0007669"/>
    <property type="project" value="InterPro"/>
</dbReference>
<dbReference type="EMBL" id="JACHFY010000011">
    <property type="protein sequence ID" value="MBB5254145.1"/>
    <property type="molecule type" value="Genomic_DNA"/>
</dbReference>
<keyword evidence="1" id="KW-0813">Transport</keyword>
<evidence type="ECO:0000256" key="1">
    <source>
        <dbReference type="ARBA" id="ARBA00022448"/>
    </source>
</evidence>
<keyword evidence="7" id="KW-1185">Reference proteome</keyword>
<evidence type="ECO:0000313" key="7">
    <source>
        <dbReference type="Proteomes" id="UP000427373"/>
    </source>
</evidence>
<dbReference type="EMBL" id="CP045484">
    <property type="protein sequence ID" value="QGR16521.1"/>
    <property type="molecule type" value="Genomic_DNA"/>
</dbReference>
<reference evidence="6 7" key="1">
    <citation type="submission" date="2019-10" db="EMBL/GenBank/DDBJ databases">
        <title>Genome Sequences from Six Type Strain Members of the Archaeal Family Sulfolobaceae: Acidianus ambivalens, Acidianus infernus, Metallosphaera prunae, Stygiolobus azoricus, Sulfolobus metallicus, and Sulfurisphaera ohwakuensis.</title>
        <authorList>
            <person name="Counts J.A."/>
            <person name="Kelly R.M."/>
        </authorList>
    </citation>
    <scope>NUCLEOTIDE SEQUENCE [LARGE SCALE GENOMIC DNA]</scope>
    <source>
        <strain evidence="6 7">TA-1</strain>
    </source>
</reference>
<dbReference type="Pfam" id="PF00005">
    <property type="entry name" value="ABC_tran"/>
    <property type="match status" value="1"/>
</dbReference>
<dbReference type="PANTHER" id="PTHR24220">
    <property type="entry name" value="IMPORT ATP-BINDING PROTEIN"/>
    <property type="match status" value="1"/>
</dbReference>
<dbReference type="GeneID" id="42800460"/>
<dbReference type="RefSeq" id="WP_156014077.1">
    <property type="nucleotide sequence ID" value="NZ_CP045484.1"/>
</dbReference>
<dbReference type="PANTHER" id="PTHR24220:SF86">
    <property type="entry name" value="ABC TRANSPORTER ABCH.1"/>
    <property type="match status" value="1"/>
</dbReference>
<protein>
    <submittedName>
        <fullName evidence="6">ATP-binding cassette domain-containing protein</fullName>
    </submittedName>
    <submittedName>
        <fullName evidence="5">Putative ABC transport system ATP-binding protein</fullName>
    </submittedName>
</protein>
<dbReference type="InterPro" id="IPR017911">
    <property type="entry name" value="MacB-like_ATP-bd"/>
</dbReference>
<dbReference type="OrthoDB" id="44250at2157"/>
<dbReference type="GO" id="GO:0005886">
    <property type="term" value="C:plasma membrane"/>
    <property type="evidence" value="ECO:0007669"/>
    <property type="project" value="TreeGrafter"/>
</dbReference>
<evidence type="ECO:0000313" key="5">
    <source>
        <dbReference type="EMBL" id="MBB5254145.1"/>
    </source>
</evidence>
<dbReference type="InterPro" id="IPR003593">
    <property type="entry name" value="AAA+_ATPase"/>
</dbReference>
<dbReference type="InterPro" id="IPR017871">
    <property type="entry name" value="ABC_transporter-like_CS"/>
</dbReference>
<dbReference type="PROSITE" id="PS00211">
    <property type="entry name" value="ABC_TRANSPORTER_1"/>
    <property type="match status" value="1"/>
</dbReference>
<dbReference type="FunFam" id="3.40.50.300:FF:000032">
    <property type="entry name" value="Export ABC transporter ATP-binding protein"/>
    <property type="match status" value="1"/>
</dbReference>
<evidence type="ECO:0000313" key="8">
    <source>
        <dbReference type="Proteomes" id="UP000582213"/>
    </source>
</evidence>
<dbReference type="GO" id="GO:0005524">
    <property type="term" value="F:ATP binding"/>
    <property type="evidence" value="ECO:0007669"/>
    <property type="project" value="UniProtKB-KW"/>
</dbReference>
<dbReference type="SUPFAM" id="SSF52540">
    <property type="entry name" value="P-loop containing nucleoside triphosphate hydrolases"/>
    <property type="match status" value="1"/>
</dbReference>
<dbReference type="CDD" id="cd03255">
    <property type="entry name" value="ABC_MJ0796_LolCDE_FtsE"/>
    <property type="match status" value="1"/>
</dbReference>
<dbReference type="GO" id="GO:0022857">
    <property type="term" value="F:transmembrane transporter activity"/>
    <property type="evidence" value="ECO:0007669"/>
    <property type="project" value="TreeGrafter"/>
</dbReference>
<proteinExistence type="predicted"/>
<dbReference type="PROSITE" id="PS50893">
    <property type="entry name" value="ABC_TRANSPORTER_2"/>
    <property type="match status" value="1"/>
</dbReference>
<dbReference type="Proteomes" id="UP000427373">
    <property type="component" value="Chromosome"/>
</dbReference>
<accession>A0A650CF94</accession>
<dbReference type="InterPro" id="IPR027417">
    <property type="entry name" value="P-loop_NTPase"/>
</dbReference>
<keyword evidence="2" id="KW-0547">Nucleotide-binding</keyword>
<evidence type="ECO:0000256" key="2">
    <source>
        <dbReference type="ARBA" id="ARBA00022741"/>
    </source>
</evidence>
<evidence type="ECO:0000256" key="3">
    <source>
        <dbReference type="ARBA" id="ARBA00022840"/>
    </source>
</evidence>
<evidence type="ECO:0000259" key="4">
    <source>
        <dbReference type="PROSITE" id="PS50893"/>
    </source>
</evidence>
<feature type="domain" description="ABC transporter" evidence="4">
    <location>
        <begin position="7"/>
        <end position="232"/>
    </location>
</feature>
<evidence type="ECO:0000313" key="6">
    <source>
        <dbReference type="EMBL" id="QGR16521.1"/>
    </source>
</evidence>
<dbReference type="GO" id="GO:0098796">
    <property type="term" value="C:membrane protein complex"/>
    <property type="evidence" value="ECO:0007669"/>
    <property type="project" value="UniProtKB-ARBA"/>
</dbReference>
<dbReference type="AlphaFoldDB" id="A0A650CF94"/>
<keyword evidence="3 6" id="KW-0067">ATP-binding</keyword>
<dbReference type="KEGG" id="soh:D1869_04405"/>
<dbReference type="SMART" id="SM00382">
    <property type="entry name" value="AAA"/>
    <property type="match status" value="1"/>
</dbReference>
<dbReference type="Gene3D" id="3.40.50.300">
    <property type="entry name" value="P-loop containing nucleotide triphosphate hydrolases"/>
    <property type="match status" value="1"/>
</dbReference>
<dbReference type="InterPro" id="IPR015854">
    <property type="entry name" value="ABC_transpr_LolD-like"/>
</dbReference>
<dbReference type="InterPro" id="IPR003439">
    <property type="entry name" value="ABC_transporter-like_ATP-bd"/>
</dbReference>